<dbReference type="InterPro" id="IPR002933">
    <property type="entry name" value="Peptidase_M20"/>
</dbReference>
<dbReference type="RefSeq" id="WP_209904956.1">
    <property type="nucleotide sequence ID" value="NZ_BAAAJW010000001.1"/>
</dbReference>
<dbReference type="SUPFAM" id="SSF55031">
    <property type="entry name" value="Bacterial exopeptidase dimerisation domain"/>
    <property type="match status" value="1"/>
</dbReference>
<organism evidence="1 2">
    <name type="scientific">Brachybacterium sacelli</name>
    <dbReference type="NCBI Taxonomy" id="173364"/>
    <lineage>
        <taxon>Bacteria</taxon>
        <taxon>Bacillati</taxon>
        <taxon>Actinomycetota</taxon>
        <taxon>Actinomycetes</taxon>
        <taxon>Micrococcales</taxon>
        <taxon>Dermabacteraceae</taxon>
        <taxon>Brachybacterium</taxon>
    </lineage>
</organism>
<dbReference type="InterPro" id="IPR052030">
    <property type="entry name" value="Peptidase_M20/M20A_hydrolases"/>
</dbReference>
<evidence type="ECO:0000313" key="2">
    <source>
        <dbReference type="Proteomes" id="UP001519290"/>
    </source>
</evidence>
<gene>
    <name evidence="1" type="ORF">JOF43_004058</name>
</gene>
<dbReference type="Pfam" id="PF01546">
    <property type="entry name" value="Peptidase_M20"/>
    <property type="match status" value="1"/>
</dbReference>
<dbReference type="Proteomes" id="UP001519290">
    <property type="component" value="Unassembled WGS sequence"/>
</dbReference>
<accession>A0ABS4X8P4</accession>
<dbReference type="InterPro" id="IPR036264">
    <property type="entry name" value="Bact_exopeptidase_dim_dom"/>
</dbReference>
<dbReference type="PANTHER" id="PTHR30575:SF3">
    <property type="entry name" value="PEPTIDASE M20 DIMERISATION DOMAIN-CONTAINING PROTEIN"/>
    <property type="match status" value="1"/>
</dbReference>
<sequence length="444" mass="47823">MTFDSLFPEVHDLVSGLWENPELGYGERRTARVVEEYLARHGTGLAIEHFSTTGLKVSLPSAAPEDPTRRRIAVVAELDAVISSAHPDADPATGAVHACGHHTQVGIALAVFAHLMATDSWKQADVDLSFVFVPAEEFVDLAHRAELRESGDITWFGGKPEAMMLGVFDDLDAAVCLHAIGGLQVEPTIEIDCDLAGFLYKTVEFEGVAAHAGLDPFSGTNAYAMATLFTTALGLGRQQLREDVLVRMNPVIPSTEMTTNVVPHRAVVGTDVRSTDVDYLGEVAARVDRAAQGCAAALGGTAHITTEMGYLPFVQDRTMSGAFRDAFAHDEHITRLLEDRGAIAAAGDAGDLSFMMPTVQLSYGGFDGTIHGKDFRMVDPEHVLIAVPRLLERALLTMGRHLPRPLPHRSFSDYVAALAEIAPVPVEVVDAPAPMPSARTQEDR</sequence>
<dbReference type="PANTHER" id="PTHR30575">
    <property type="entry name" value="PEPTIDASE M20"/>
    <property type="match status" value="1"/>
</dbReference>
<reference evidence="1 2" key="1">
    <citation type="submission" date="2021-03" db="EMBL/GenBank/DDBJ databases">
        <title>Sequencing the genomes of 1000 actinobacteria strains.</title>
        <authorList>
            <person name="Klenk H.-P."/>
        </authorList>
    </citation>
    <scope>NUCLEOTIDE SEQUENCE [LARGE SCALE GENOMIC DNA]</scope>
    <source>
        <strain evidence="1 2">DSM 14566</strain>
    </source>
</reference>
<dbReference type="Gene3D" id="3.30.70.360">
    <property type="match status" value="1"/>
</dbReference>
<protein>
    <submittedName>
        <fullName evidence="1">Amidohydrolase</fullName>
    </submittedName>
</protein>
<keyword evidence="2" id="KW-1185">Reference proteome</keyword>
<dbReference type="SUPFAM" id="SSF53187">
    <property type="entry name" value="Zn-dependent exopeptidases"/>
    <property type="match status" value="1"/>
</dbReference>
<dbReference type="EMBL" id="JAGIOD010000002">
    <property type="protein sequence ID" value="MBP2384069.1"/>
    <property type="molecule type" value="Genomic_DNA"/>
</dbReference>
<name>A0ABS4X8P4_9MICO</name>
<comment type="caution">
    <text evidence="1">The sequence shown here is derived from an EMBL/GenBank/DDBJ whole genome shotgun (WGS) entry which is preliminary data.</text>
</comment>
<evidence type="ECO:0000313" key="1">
    <source>
        <dbReference type="EMBL" id="MBP2384069.1"/>
    </source>
</evidence>
<proteinExistence type="predicted"/>
<dbReference type="Gene3D" id="3.40.630.10">
    <property type="entry name" value="Zn peptidases"/>
    <property type="match status" value="1"/>
</dbReference>